<evidence type="ECO:0000313" key="3">
    <source>
        <dbReference type="EMBL" id="UYW01812.1"/>
    </source>
</evidence>
<feature type="chain" id="PRO_5047351517" description="Lipoprotein" evidence="2">
    <location>
        <begin position="21"/>
        <end position="144"/>
    </location>
</feature>
<keyword evidence="1" id="KW-0812">Transmembrane</keyword>
<name>A0ABY6M210_9FLAO</name>
<organism evidence="3 4">
    <name type="scientific">Flavobacterium agricola</name>
    <dbReference type="NCBI Taxonomy" id="2870839"/>
    <lineage>
        <taxon>Bacteria</taxon>
        <taxon>Pseudomonadati</taxon>
        <taxon>Bacteroidota</taxon>
        <taxon>Flavobacteriia</taxon>
        <taxon>Flavobacteriales</taxon>
        <taxon>Flavobacteriaceae</taxon>
        <taxon>Flavobacterium</taxon>
    </lineage>
</organism>
<feature type="transmembrane region" description="Helical" evidence="1">
    <location>
        <begin position="119"/>
        <end position="140"/>
    </location>
</feature>
<evidence type="ECO:0000313" key="4">
    <source>
        <dbReference type="Proteomes" id="UP001163328"/>
    </source>
</evidence>
<dbReference type="EMBL" id="CP081495">
    <property type="protein sequence ID" value="UYW01812.1"/>
    <property type="molecule type" value="Genomic_DNA"/>
</dbReference>
<reference evidence="3" key="1">
    <citation type="submission" date="2021-08" db="EMBL/GenBank/DDBJ databases">
        <title>Flavobacterium sp. strain CC-SYL302.</title>
        <authorList>
            <person name="Lin S.-Y."/>
            <person name="Lee T.-H."/>
            <person name="Young C.-C."/>
        </authorList>
    </citation>
    <scope>NUCLEOTIDE SEQUENCE</scope>
    <source>
        <strain evidence="3">CC-SYL302</strain>
    </source>
</reference>
<evidence type="ECO:0008006" key="5">
    <source>
        <dbReference type="Google" id="ProtNLM"/>
    </source>
</evidence>
<dbReference type="RefSeq" id="WP_264434286.1">
    <property type="nucleotide sequence ID" value="NZ_CP081495.1"/>
</dbReference>
<evidence type="ECO:0000256" key="2">
    <source>
        <dbReference type="SAM" id="SignalP"/>
    </source>
</evidence>
<evidence type="ECO:0000256" key="1">
    <source>
        <dbReference type="SAM" id="Phobius"/>
    </source>
</evidence>
<gene>
    <name evidence="3" type="ORF">K5I29_02495</name>
</gene>
<keyword evidence="1" id="KW-0472">Membrane</keyword>
<keyword evidence="4" id="KW-1185">Reference proteome</keyword>
<protein>
    <recommendedName>
        <fullName evidence="5">Lipoprotein</fullName>
    </recommendedName>
</protein>
<proteinExistence type="predicted"/>
<feature type="signal peptide" evidence="2">
    <location>
        <begin position="1"/>
        <end position="20"/>
    </location>
</feature>
<dbReference type="PROSITE" id="PS51257">
    <property type="entry name" value="PROKAR_LIPOPROTEIN"/>
    <property type="match status" value="1"/>
</dbReference>
<keyword evidence="2" id="KW-0732">Signal</keyword>
<sequence>MMKSYLLLLCILIASCSSLRKSDIKKDIALEENFTEYRIKRVGDTVTYIVPNVILKDTVVYAYNKQGTTLKTTYDVSGKVTQVDCFASAFEEMLKRYDKLALDRSIEKTETEQNILKQFIPYFFCLLFLIIIILLTLIYFKTKR</sequence>
<accession>A0ABY6M210</accession>
<dbReference type="Proteomes" id="UP001163328">
    <property type="component" value="Chromosome"/>
</dbReference>
<keyword evidence="1" id="KW-1133">Transmembrane helix</keyword>